<comment type="caution">
    <text evidence="2">The sequence shown here is derived from an EMBL/GenBank/DDBJ whole genome shotgun (WGS) entry which is preliminary data.</text>
</comment>
<dbReference type="AlphaFoldDB" id="A0A8J4YGF1"/>
<name>A0A8J4YGF1_CHIOP</name>
<evidence type="ECO:0000313" key="2">
    <source>
        <dbReference type="EMBL" id="KAG0723749.1"/>
    </source>
</evidence>
<dbReference type="EMBL" id="JACEEZ010007761">
    <property type="protein sequence ID" value="KAG0723749.1"/>
    <property type="molecule type" value="Genomic_DNA"/>
</dbReference>
<proteinExistence type="predicted"/>
<accession>A0A8J4YGF1</accession>
<keyword evidence="3" id="KW-1185">Reference proteome</keyword>
<protein>
    <submittedName>
        <fullName evidence="2">Uncharacterized protein</fullName>
    </submittedName>
</protein>
<evidence type="ECO:0000313" key="3">
    <source>
        <dbReference type="Proteomes" id="UP000770661"/>
    </source>
</evidence>
<feature type="compositionally biased region" description="Pro residues" evidence="1">
    <location>
        <begin position="130"/>
        <end position="142"/>
    </location>
</feature>
<sequence length="212" mass="22007">MGLEGVGDTGASVGEWGGSAAVGVGTGETVTVTGMGMGGESVAGVGEGWGPAASCPRLWCALACTYHLRLCRCVGLSWSTVPREDRVSEIWKRLANPLDPSASVSSAPAPPHAGLAGGGAGTKEPCGPGRSPPPCRRLPPPGSRRRRSGQRGFQAWCPPKQSRPTNSPPQELAKNTRSSWSPSPLTVVRMRQFSPHWSKVVLVCGSDRTGLG</sequence>
<reference evidence="2" key="1">
    <citation type="submission" date="2020-07" db="EMBL/GenBank/DDBJ databases">
        <title>The High-quality genome of the commercially important snow crab, Chionoecetes opilio.</title>
        <authorList>
            <person name="Jeong J.-H."/>
            <person name="Ryu S."/>
        </authorList>
    </citation>
    <scope>NUCLEOTIDE SEQUENCE</scope>
    <source>
        <strain evidence="2">MADBK_172401_WGS</strain>
        <tissue evidence="2">Digestive gland</tissue>
    </source>
</reference>
<gene>
    <name evidence="2" type="ORF">GWK47_042010</name>
</gene>
<feature type="region of interest" description="Disordered" evidence="1">
    <location>
        <begin position="99"/>
        <end position="183"/>
    </location>
</feature>
<evidence type="ECO:0000256" key="1">
    <source>
        <dbReference type="SAM" id="MobiDB-lite"/>
    </source>
</evidence>
<dbReference type="Proteomes" id="UP000770661">
    <property type="component" value="Unassembled WGS sequence"/>
</dbReference>
<organism evidence="2 3">
    <name type="scientific">Chionoecetes opilio</name>
    <name type="common">Atlantic snow crab</name>
    <name type="synonym">Cancer opilio</name>
    <dbReference type="NCBI Taxonomy" id="41210"/>
    <lineage>
        <taxon>Eukaryota</taxon>
        <taxon>Metazoa</taxon>
        <taxon>Ecdysozoa</taxon>
        <taxon>Arthropoda</taxon>
        <taxon>Crustacea</taxon>
        <taxon>Multicrustacea</taxon>
        <taxon>Malacostraca</taxon>
        <taxon>Eumalacostraca</taxon>
        <taxon>Eucarida</taxon>
        <taxon>Decapoda</taxon>
        <taxon>Pleocyemata</taxon>
        <taxon>Brachyura</taxon>
        <taxon>Eubrachyura</taxon>
        <taxon>Majoidea</taxon>
        <taxon>Majidae</taxon>
        <taxon>Chionoecetes</taxon>
    </lineage>
</organism>
<feature type="compositionally biased region" description="Polar residues" evidence="1">
    <location>
        <begin position="162"/>
        <end position="183"/>
    </location>
</feature>